<keyword evidence="4" id="KW-1185">Reference proteome</keyword>
<evidence type="ECO:0008006" key="5">
    <source>
        <dbReference type="Google" id="ProtNLM"/>
    </source>
</evidence>
<dbReference type="RefSeq" id="XP_005836582.1">
    <property type="nucleotide sequence ID" value="XM_005836525.1"/>
</dbReference>
<reference evidence="2 4" key="1">
    <citation type="journal article" date="2012" name="Nature">
        <title>Algal genomes reveal evolutionary mosaicism and the fate of nucleomorphs.</title>
        <authorList>
            <consortium name="DOE Joint Genome Institute"/>
            <person name="Curtis B.A."/>
            <person name="Tanifuji G."/>
            <person name="Burki F."/>
            <person name="Gruber A."/>
            <person name="Irimia M."/>
            <person name="Maruyama S."/>
            <person name="Arias M.C."/>
            <person name="Ball S.G."/>
            <person name="Gile G.H."/>
            <person name="Hirakawa Y."/>
            <person name="Hopkins J.F."/>
            <person name="Kuo A."/>
            <person name="Rensing S.A."/>
            <person name="Schmutz J."/>
            <person name="Symeonidi A."/>
            <person name="Elias M."/>
            <person name="Eveleigh R.J."/>
            <person name="Herman E.K."/>
            <person name="Klute M.J."/>
            <person name="Nakayama T."/>
            <person name="Obornik M."/>
            <person name="Reyes-Prieto A."/>
            <person name="Armbrust E.V."/>
            <person name="Aves S.J."/>
            <person name="Beiko R.G."/>
            <person name="Coutinho P."/>
            <person name="Dacks J.B."/>
            <person name="Durnford D.G."/>
            <person name="Fast N.M."/>
            <person name="Green B.R."/>
            <person name="Grisdale C.J."/>
            <person name="Hempel F."/>
            <person name="Henrissat B."/>
            <person name="Hoppner M.P."/>
            <person name="Ishida K."/>
            <person name="Kim E."/>
            <person name="Koreny L."/>
            <person name="Kroth P.G."/>
            <person name="Liu Y."/>
            <person name="Malik S.B."/>
            <person name="Maier U.G."/>
            <person name="McRose D."/>
            <person name="Mock T."/>
            <person name="Neilson J.A."/>
            <person name="Onodera N.T."/>
            <person name="Poole A.M."/>
            <person name="Pritham E.J."/>
            <person name="Richards T.A."/>
            <person name="Rocap G."/>
            <person name="Roy S.W."/>
            <person name="Sarai C."/>
            <person name="Schaack S."/>
            <person name="Shirato S."/>
            <person name="Slamovits C.H."/>
            <person name="Spencer D.F."/>
            <person name="Suzuki S."/>
            <person name="Worden A.Z."/>
            <person name="Zauner S."/>
            <person name="Barry K."/>
            <person name="Bell C."/>
            <person name="Bharti A.K."/>
            <person name="Crow J.A."/>
            <person name="Grimwood J."/>
            <person name="Kramer R."/>
            <person name="Lindquist E."/>
            <person name="Lucas S."/>
            <person name="Salamov A."/>
            <person name="McFadden G.I."/>
            <person name="Lane C.E."/>
            <person name="Keeling P.J."/>
            <person name="Gray M.W."/>
            <person name="Grigoriev I.V."/>
            <person name="Archibald J.M."/>
        </authorList>
    </citation>
    <scope>NUCLEOTIDE SEQUENCE</scope>
    <source>
        <strain evidence="2 4">CCMP2712</strain>
    </source>
</reference>
<dbReference type="KEGG" id="gtt:GUITHDRAFT_104565"/>
<dbReference type="HOGENOM" id="CLU_1672603_0_0_1"/>
<keyword evidence="1" id="KW-0732">Signal</keyword>
<dbReference type="EMBL" id="JH992981">
    <property type="protein sequence ID" value="EKX49602.1"/>
    <property type="molecule type" value="Genomic_DNA"/>
</dbReference>
<sequence>MYRMEQTRRTMMLFLLLSPSRSIAGLRLGKGSRQPASLSVLLLPSLLRAVEPSSLLPLCSILYRWKIKTFFEDKDASLDRLVLKLQHKHLAHLVRRWWLLCGEQRKIKRRIVVLLSSQGSRKSVELFLAWKALMVRKKRQQRMAGKISRSLTLENFMR</sequence>
<dbReference type="Proteomes" id="UP000011087">
    <property type="component" value="Unassembled WGS sequence"/>
</dbReference>
<organism evidence="2">
    <name type="scientific">Guillardia theta (strain CCMP2712)</name>
    <name type="common">Cryptophyte</name>
    <dbReference type="NCBI Taxonomy" id="905079"/>
    <lineage>
        <taxon>Eukaryota</taxon>
        <taxon>Cryptophyceae</taxon>
        <taxon>Pyrenomonadales</taxon>
        <taxon>Geminigeraceae</taxon>
        <taxon>Guillardia</taxon>
    </lineage>
</organism>
<feature type="chain" id="PRO_5008771531" description="Secreted protein" evidence="1">
    <location>
        <begin position="26"/>
        <end position="158"/>
    </location>
</feature>
<name>L1JMD2_GUITC</name>
<protein>
    <recommendedName>
        <fullName evidence="5">Secreted protein</fullName>
    </recommendedName>
</protein>
<evidence type="ECO:0000313" key="2">
    <source>
        <dbReference type="EMBL" id="EKX49602.1"/>
    </source>
</evidence>
<dbReference type="EnsemblProtists" id="EKX49602">
    <property type="protein sequence ID" value="EKX49602"/>
    <property type="gene ID" value="GUITHDRAFT_104565"/>
</dbReference>
<evidence type="ECO:0000256" key="1">
    <source>
        <dbReference type="SAM" id="SignalP"/>
    </source>
</evidence>
<dbReference type="AlphaFoldDB" id="L1JMD2"/>
<dbReference type="GeneID" id="17306258"/>
<gene>
    <name evidence="2" type="ORF">GUITHDRAFT_104565</name>
</gene>
<accession>L1JMD2</accession>
<feature type="signal peptide" evidence="1">
    <location>
        <begin position="1"/>
        <end position="25"/>
    </location>
</feature>
<reference evidence="4" key="2">
    <citation type="submission" date="2012-11" db="EMBL/GenBank/DDBJ databases">
        <authorList>
            <person name="Kuo A."/>
            <person name="Curtis B.A."/>
            <person name="Tanifuji G."/>
            <person name="Burki F."/>
            <person name="Gruber A."/>
            <person name="Irimia M."/>
            <person name="Maruyama S."/>
            <person name="Arias M.C."/>
            <person name="Ball S.G."/>
            <person name="Gile G.H."/>
            <person name="Hirakawa Y."/>
            <person name="Hopkins J.F."/>
            <person name="Rensing S.A."/>
            <person name="Schmutz J."/>
            <person name="Symeonidi A."/>
            <person name="Elias M."/>
            <person name="Eveleigh R.J."/>
            <person name="Herman E.K."/>
            <person name="Klute M.J."/>
            <person name="Nakayama T."/>
            <person name="Obornik M."/>
            <person name="Reyes-Prieto A."/>
            <person name="Armbrust E.V."/>
            <person name="Aves S.J."/>
            <person name="Beiko R.G."/>
            <person name="Coutinho P."/>
            <person name="Dacks J.B."/>
            <person name="Durnford D.G."/>
            <person name="Fast N.M."/>
            <person name="Green B.R."/>
            <person name="Grisdale C."/>
            <person name="Hempe F."/>
            <person name="Henrissat B."/>
            <person name="Hoppner M.P."/>
            <person name="Ishida K.-I."/>
            <person name="Kim E."/>
            <person name="Koreny L."/>
            <person name="Kroth P.G."/>
            <person name="Liu Y."/>
            <person name="Malik S.-B."/>
            <person name="Maier U.G."/>
            <person name="McRose D."/>
            <person name="Mock T."/>
            <person name="Neilson J.A."/>
            <person name="Onodera N.T."/>
            <person name="Poole A.M."/>
            <person name="Pritham E.J."/>
            <person name="Richards T.A."/>
            <person name="Rocap G."/>
            <person name="Roy S.W."/>
            <person name="Sarai C."/>
            <person name="Schaack S."/>
            <person name="Shirato S."/>
            <person name="Slamovits C.H."/>
            <person name="Spencer D.F."/>
            <person name="Suzuki S."/>
            <person name="Worden A.Z."/>
            <person name="Zauner S."/>
            <person name="Barry K."/>
            <person name="Bell C."/>
            <person name="Bharti A.K."/>
            <person name="Crow J.A."/>
            <person name="Grimwood J."/>
            <person name="Kramer R."/>
            <person name="Lindquist E."/>
            <person name="Lucas S."/>
            <person name="Salamov A."/>
            <person name="McFadden G.I."/>
            <person name="Lane C.E."/>
            <person name="Keeling P.J."/>
            <person name="Gray M.W."/>
            <person name="Grigoriev I.V."/>
            <person name="Archibald J.M."/>
        </authorList>
    </citation>
    <scope>NUCLEOTIDE SEQUENCE</scope>
    <source>
        <strain evidence="4">CCMP2712</strain>
    </source>
</reference>
<reference evidence="3" key="3">
    <citation type="submission" date="2015-06" db="UniProtKB">
        <authorList>
            <consortium name="EnsemblProtists"/>
        </authorList>
    </citation>
    <scope>IDENTIFICATION</scope>
</reference>
<evidence type="ECO:0000313" key="4">
    <source>
        <dbReference type="Proteomes" id="UP000011087"/>
    </source>
</evidence>
<dbReference type="PaxDb" id="55529-EKX49602"/>
<proteinExistence type="predicted"/>
<evidence type="ECO:0000313" key="3">
    <source>
        <dbReference type="EnsemblProtists" id="EKX49602"/>
    </source>
</evidence>